<evidence type="ECO:0000256" key="1">
    <source>
        <dbReference type="SAM" id="Phobius"/>
    </source>
</evidence>
<dbReference type="eggNOG" id="ENOG502ZT6T">
    <property type="taxonomic scope" value="Bacteria"/>
</dbReference>
<dbReference type="HOGENOM" id="CLU_3104770_0_0_9"/>
<dbReference type="STRING" id="643648.Slip_1817"/>
<name>D7CPD7_SYNLT</name>
<proteinExistence type="predicted"/>
<dbReference type="RefSeq" id="WP_013175974.1">
    <property type="nucleotide sequence ID" value="NC_014220.1"/>
</dbReference>
<protein>
    <submittedName>
        <fullName evidence="2">Uncharacterized protein</fullName>
    </submittedName>
</protein>
<dbReference type="KEGG" id="slp:Slip_1817"/>
<accession>D7CPD7</accession>
<keyword evidence="3" id="KW-1185">Reference proteome</keyword>
<dbReference type="EMBL" id="CP002048">
    <property type="protein sequence ID" value="ADI02572.1"/>
    <property type="molecule type" value="Genomic_DNA"/>
</dbReference>
<sequence length="51" mass="5829">MSYRVFTPEGFFEVLQQLTYGDMLIAGILVIILAVIVFKVLYDIADREGFI</sequence>
<keyword evidence="1" id="KW-1133">Transmembrane helix</keyword>
<reference evidence="2 3" key="2">
    <citation type="journal article" date="2010" name="Stand. Genomic Sci.">
        <title>Complete genome sequence of Syntrophothermus lipocalidus type strain (TGB-C1).</title>
        <authorList>
            <person name="Djao O.D."/>
            <person name="Zhang X."/>
            <person name="Lucas S."/>
            <person name="Lapidus A."/>
            <person name="Del Rio T.G."/>
            <person name="Nolan M."/>
            <person name="Tice H."/>
            <person name="Cheng J.F."/>
            <person name="Han C."/>
            <person name="Tapia R."/>
            <person name="Goodwin L."/>
            <person name="Pitluck S."/>
            <person name="Liolios K."/>
            <person name="Ivanova N."/>
            <person name="Mavromatis K."/>
            <person name="Mikhailova N."/>
            <person name="Ovchinnikova G."/>
            <person name="Pati A."/>
            <person name="Brambilla E."/>
            <person name="Chen A."/>
            <person name="Palaniappan K."/>
            <person name="Land M."/>
            <person name="Hauser L."/>
            <person name="Chang Y.J."/>
            <person name="Jeffries C.D."/>
            <person name="Rohde M."/>
            <person name="Sikorski J."/>
            <person name="Spring S."/>
            <person name="Goker M."/>
            <person name="Detter J.C."/>
            <person name="Woyke T."/>
            <person name="Bristow J."/>
            <person name="Eisen J.A."/>
            <person name="Markowitz V."/>
            <person name="Hugenholtz P."/>
            <person name="Kyrpides N.C."/>
            <person name="Klenk H.P."/>
        </authorList>
    </citation>
    <scope>NUCLEOTIDE SEQUENCE [LARGE SCALE GENOMIC DNA]</scope>
    <source>
        <strain evidence="3">DSM 12680 / TGB-C1</strain>
    </source>
</reference>
<dbReference type="Proteomes" id="UP000000378">
    <property type="component" value="Chromosome"/>
</dbReference>
<gene>
    <name evidence="2" type="ordered locus">Slip_1817</name>
</gene>
<keyword evidence="1" id="KW-0812">Transmembrane</keyword>
<reference evidence="3" key="1">
    <citation type="journal article" date="2010" name="Stand. Genomic Sci.">
        <title>Complete genome sequence of Syntrophothermus lipocalidus type strain (TGB-C1T).</title>
        <authorList>
            <consortium name="US DOE Joint Genome Institute (JGI-PGF)"/>
            <person name="Djao O."/>
            <person name="Zhang X."/>
            <person name="Lucas S."/>
            <person name="Lapidus A."/>
            <person name="Glavina Del Rio T."/>
            <person name="Nolan M."/>
            <person name="Tice H."/>
            <person name="Cheng J."/>
            <person name="Han C."/>
            <person name="Tapia R."/>
            <person name="Goodwin L."/>
            <person name="Pitluck S."/>
            <person name="Liolios K."/>
            <person name="Ivanova N."/>
            <person name="Mavromatis K."/>
            <person name="Mikhailova N."/>
            <person name="Ovchinnikova G."/>
            <person name="Pati A."/>
            <person name="Brambilla E."/>
            <person name="Chen A."/>
            <person name="Palaniappan K."/>
            <person name="Land M."/>
            <person name="Hauser L."/>
            <person name="Chang Y."/>
            <person name="Jeffries C."/>
            <person name="Rohde M."/>
            <person name="Sikorski J."/>
            <person name="Spring S."/>
            <person name="Goker M."/>
            <person name="Detter J."/>
            <person name="Woyke T."/>
            <person name="Bristow J."/>
            <person name="Eisen J."/>
            <person name="Markowitz V."/>
            <person name="Hugenholtz P."/>
            <person name="Kyrpides N."/>
            <person name="Klenk H."/>
        </authorList>
    </citation>
    <scope>NUCLEOTIDE SEQUENCE [LARGE SCALE GENOMIC DNA]</scope>
    <source>
        <strain evidence="3">DSM 12680 / TGB-C1</strain>
    </source>
</reference>
<evidence type="ECO:0000313" key="2">
    <source>
        <dbReference type="EMBL" id="ADI02572.1"/>
    </source>
</evidence>
<evidence type="ECO:0000313" key="3">
    <source>
        <dbReference type="Proteomes" id="UP000000378"/>
    </source>
</evidence>
<organism evidence="2 3">
    <name type="scientific">Syntrophothermus lipocalidus (strain DSM 12680 / TGB-C1)</name>
    <dbReference type="NCBI Taxonomy" id="643648"/>
    <lineage>
        <taxon>Bacteria</taxon>
        <taxon>Bacillati</taxon>
        <taxon>Bacillota</taxon>
        <taxon>Clostridia</taxon>
        <taxon>Eubacteriales</taxon>
        <taxon>Syntrophomonadaceae</taxon>
        <taxon>Syntrophothermus</taxon>
    </lineage>
</organism>
<keyword evidence="1" id="KW-0472">Membrane</keyword>
<dbReference type="AlphaFoldDB" id="D7CPD7"/>
<feature type="transmembrane region" description="Helical" evidence="1">
    <location>
        <begin position="20"/>
        <end position="42"/>
    </location>
</feature>